<protein>
    <submittedName>
        <fullName evidence="1">DUF2806 domain-containing protein</fullName>
    </submittedName>
</protein>
<dbReference type="RefSeq" id="WP_196292539.1">
    <property type="nucleotide sequence ID" value="NZ_JADQDM010000003.1"/>
</dbReference>
<reference evidence="1 2" key="1">
    <citation type="submission" date="2020-11" db="EMBL/GenBank/DDBJ databases">
        <authorList>
            <person name="Kim M.K."/>
        </authorList>
    </citation>
    <scope>NUCLEOTIDE SEQUENCE [LARGE SCALE GENOMIC DNA]</scope>
    <source>
        <strain evidence="1 2">BT662</strain>
    </source>
</reference>
<evidence type="ECO:0000313" key="2">
    <source>
        <dbReference type="Proteomes" id="UP000618931"/>
    </source>
</evidence>
<name>A0ABS0I2D9_9BACT</name>
<accession>A0ABS0I2D9</accession>
<proteinExistence type="predicted"/>
<comment type="caution">
    <text evidence="1">The sequence shown here is derived from an EMBL/GenBank/DDBJ whole genome shotgun (WGS) entry which is preliminary data.</text>
</comment>
<dbReference type="Proteomes" id="UP000618931">
    <property type="component" value="Unassembled WGS sequence"/>
</dbReference>
<evidence type="ECO:0000313" key="1">
    <source>
        <dbReference type="EMBL" id="MBF9221075.1"/>
    </source>
</evidence>
<organism evidence="1 2">
    <name type="scientific">Hymenobacter ruricola</name>
    <dbReference type="NCBI Taxonomy" id="2791023"/>
    <lineage>
        <taxon>Bacteria</taxon>
        <taxon>Pseudomonadati</taxon>
        <taxon>Bacteroidota</taxon>
        <taxon>Cytophagia</taxon>
        <taxon>Cytophagales</taxon>
        <taxon>Hymenobacteraceae</taxon>
        <taxon>Hymenobacter</taxon>
    </lineage>
</organism>
<dbReference type="EMBL" id="JADQDM010000003">
    <property type="protein sequence ID" value="MBF9221075.1"/>
    <property type="molecule type" value="Genomic_DNA"/>
</dbReference>
<keyword evidence="2" id="KW-1185">Reference proteome</keyword>
<dbReference type="InterPro" id="IPR021254">
    <property type="entry name" value="DUF2806"/>
</dbReference>
<gene>
    <name evidence="1" type="ORF">I2H31_08165</name>
</gene>
<sequence length="310" mass="35083">MDKQGEKGFWELVKSMPIPDFIKNNVLTALSTGLGKIITSASDIPVAYFEQHSKIIRAEGDAKAKLITAAADSATKLFNTDSDLANRAFYHFGRKIVEQQFNREQVAVKMIGHLKDVEGNRIEDKKIDEDWLTQFWNLSETKSRDDVQEILSRILAKEVTNPGCISPYTLQLLSVLTSDIGNAFQRLSNLSIDDGTSCYIIHPNVFAFQNIGPLNDYDISYDDLFDLDGAGLIRSAETLMLNYSKRENDSIVFEQVNYAGLPLNIDLAGQQVRLIQFTKSGRELRNLLELTENKIYTEKIKSRLQDKFML</sequence>
<dbReference type="Pfam" id="PF10987">
    <property type="entry name" value="DUF2806"/>
    <property type="match status" value="1"/>
</dbReference>